<dbReference type="Proteomes" id="UP000282574">
    <property type="component" value="Unassembled WGS sequence"/>
</dbReference>
<comment type="caution">
    <text evidence="2">The sequence shown here is derived from an EMBL/GenBank/DDBJ whole genome shotgun (WGS) entry which is preliminary data.</text>
</comment>
<dbReference type="RefSeq" id="WP_127022903.1">
    <property type="nucleotide sequence ID" value="NZ_JAVKZF010000003.1"/>
</dbReference>
<organism evidence="2 3">
    <name type="scientific">Chroococcidiopsis cubana SAG 39.79</name>
    <dbReference type="NCBI Taxonomy" id="388085"/>
    <lineage>
        <taxon>Bacteria</taxon>
        <taxon>Bacillati</taxon>
        <taxon>Cyanobacteriota</taxon>
        <taxon>Cyanophyceae</taxon>
        <taxon>Chroococcidiopsidales</taxon>
        <taxon>Chroococcidiopsidaceae</taxon>
        <taxon>Chroococcidiopsis</taxon>
    </lineage>
</organism>
<keyword evidence="3" id="KW-1185">Reference proteome</keyword>
<keyword evidence="1" id="KW-0808">Transferase</keyword>
<sequence length="423" mass="48711">MVDNLPRILLVTEATLSQEGKGVNRTLVNLFDNYPAELLMLFCPEHELESNPTSSPFDRQVLSFAGHRLPIVHNRLGKSLNSLINWINLQLLDWFPISNLQKLEEFDPEIILICPVTSLCLLMGYKLTQHFHCPSLIYFMDDWIAIDNSRWLSNSVQKTANQLLKQADGWLMISEQLQTELSNRYQIKPQSSLIVHNPVDLSDKQPPDTARTHEGTFKVVYAGSIWSMHYDALAAIAEAIFQLRCDGKDIELVVHTDKCFWNPYREKWQQWEVTYGDIIPYQELNSYLQRADLLLVASSFLPEYAHMTRSSVQTKLTDYMAAGKPILACGPDYSACNQFLKKWNCGLVCETNRVNEIESFLIDTIQNKALHKKIVEVAFNVLNDNFDKTIVTETLQSYVKQIFSQNIRRDRILKTKNLQATNF</sequence>
<name>A0AB37UMJ4_9CYAN</name>
<dbReference type="PANTHER" id="PTHR46401:SF2">
    <property type="entry name" value="GLYCOSYLTRANSFERASE WBBK-RELATED"/>
    <property type="match status" value="1"/>
</dbReference>
<dbReference type="Gene3D" id="3.40.50.2000">
    <property type="entry name" value="Glycogen Phosphorylase B"/>
    <property type="match status" value="1"/>
</dbReference>
<dbReference type="PANTHER" id="PTHR46401">
    <property type="entry name" value="GLYCOSYLTRANSFERASE WBBK-RELATED"/>
    <property type="match status" value="1"/>
</dbReference>
<evidence type="ECO:0000256" key="1">
    <source>
        <dbReference type="ARBA" id="ARBA00022679"/>
    </source>
</evidence>
<evidence type="ECO:0000313" key="2">
    <source>
        <dbReference type="EMBL" id="RUT12632.1"/>
    </source>
</evidence>
<evidence type="ECO:0008006" key="4">
    <source>
        <dbReference type="Google" id="ProtNLM"/>
    </source>
</evidence>
<dbReference type="GO" id="GO:0009103">
    <property type="term" value="P:lipopolysaccharide biosynthetic process"/>
    <property type="evidence" value="ECO:0007669"/>
    <property type="project" value="TreeGrafter"/>
</dbReference>
<reference evidence="2 3" key="1">
    <citation type="journal article" date="2019" name="Genome Biol. Evol.">
        <title>Day and night: Metabolic profiles and evolutionary relationships of six axenic non-marine cyanobacteria.</title>
        <authorList>
            <person name="Will S.E."/>
            <person name="Henke P."/>
            <person name="Boedeker C."/>
            <person name="Huang S."/>
            <person name="Brinkmann H."/>
            <person name="Rohde M."/>
            <person name="Jarek M."/>
            <person name="Friedl T."/>
            <person name="Seufert S."/>
            <person name="Schumacher M."/>
            <person name="Overmann J."/>
            <person name="Neumann-Schaal M."/>
            <person name="Petersen J."/>
        </authorList>
    </citation>
    <scope>NUCLEOTIDE SEQUENCE [LARGE SCALE GENOMIC DNA]</scope>
    <source>
        <strain evidence="2 3">SAG 39.79</strain>
    </source>
</reference>
<proteinExistence type="predicted"/>
<dbReference type="AlphaFoldDB" id="A0AB37UMJ4"/>
<protein>
    <recommendedName>
        <fullName evidence="4">Glycosyltransferase subfamily 4-like N-terminal domain-containing protein</fullName>
    </recommendedName>
</protein>
<gene>
    <name evidence="2" type="ORF">DSM107010_20130</name>
</gene>
<dbReference type="SUPFAM" id="SSF53756">
    <property type="entry name" value="UDP-Glycosyltransferase/glycogen phosphorylase"/>
    <property type="match status" value="1"/>
</dbReference>
<dbReference type="EMBL" id="RSCK01000012">
    <property type="protein sequence ID" value="RUT12632.1"/>
    <property type="molecule type" value="Genomic_DNA"/>
</dbReference>
<accession>A0AB37UMJ4</accession>
<evidence type="ECO:0000313" key="3">
    <source>
        <dbReference type="Proteomes" id="UP000282574"/>
    </source>
</evidence>
<dbReference type="GO" id="GO:0016757">
    <property type="term" value="F:glycosyltransferase activity"/>
    <property type="evidence" value="ECO:0007669"/>
    <property type="project" value="TreeGrafter"/>
</dbReference>
<dbReference type="Pfam" id="PF13692">
    <property type="entry name" value="Glyco_trans_1_4"/>
    <property type="match status" value="1"/>
</dbReference>